<proteinExistence type="inferred from homology"/>
<dbReference type="Gene3D" id="3.40.50.720">
    <property type="entry name" value="NAD(P)-binding Rossmann-like Domain"/>
    <property type="match status" value="1"/>
</dbReference>
<dbReference type="GO" id="GO:0016491">
    <property type="term" value="F:oxidoreductase activity"/>
    <property type="evidence" value="ECO:0007669"/>
    <property type="project" value="TreeGrafter"/>
</dbReference>
<dbReference type="PRINTS" id="PR00081">
    <property type="entry name" value="GDHRDH"/>
</dbReference>
<evidence type="ECO:0008006" key="4">
    <source>
        <dbReference type="Google" id="ProtNLM"/>
    </source>
</evidence>
<dbReference type="InterPro" id="IPR036291">
    <property type="entry name" value="NAD(P)-bd_dom_sf"/>
</dbReference>
<dbReference type="EMBL" id="JAPEVB010000002">
    <property type="protein sequence ID" value="KAJ4394125.1"/>
    <property type="molecule type" value="Genomic_DNA"/>
</dbReference>
<dbReference type="GO" id="GO:0005737">
    <property type="term" value="C:cytoplasm"/>
    <property type="evidence" value="ECO:0007669"/>
    <property type="project" value="TreeGrafter"/>
</dbReference>
<dbReference type="SUPFAM" id="SSF51735">
    <property type="entry name" value="NAD(P)-binding Rossmann-fold domains"/>
    <property type="match status" value="1"/>
</dbReference>
<protein>
    <recommendedName>
        <fullName evidence="4">Short chain dehydrogenase</fullName>
    </recommendedName>
</protein>
<dbReference type="OrthoDB" id="1933717at2759"/>
<dbReference type="Proteomes" id="UP001140453">
    <property type="component" value="Unassembled WGS sequence"/>
</dbReference>
<evidence type="ECO:0000256" key="1">
    <source>
        <dbReference type="ARBA" id="ARBA00006484"/>
    </source>
</evidence>
<comment type="caution">
    <text evidence="2">The sequence shown here is derived from an EMBL/GenBank/DDBJ whole genome shotgun (WGS) entry which is preliminary data.</text>
</comment>
<accession>A0A9W8YWG6</accession>
<dbReference type="Pfam" id="PF00106">
    <property type="entry name" value="adh_short"/>
    <property type="match status" value="1"/>
</dbReference>
<sequence length="254" mass="27831">MRPIQVSKGGNSGIGYETVLALSKKSADFHVLLGSRSAEKGQKALEEIKSTAGDLLKGIITVVQIDVTDEQSIKAVKEHIETQFGKLDVLINNAGIIFYQEADLLTNLRSTFECNVFGPMLLTETLEPLLKKADKPYVVYVSSAQGSITRRLDPDSPNRHVRGDTYRMSKSALNMLAACHRYNFAEWGCKVLAFNPGFCVSNLTGEKGREMRIQMGARSPQDPAIALVDVVLGKRDEDIAKNGMVCLDGGVLPW</sequence>
<dbReference type="PANTHER" id="PTHR43544:SF32">
    <property type="entry name" value="CHAIN DEHYDROGENASE, PUTATIVE (AFU_ORTHOLOGUE AFUA_5G01530)-RELATED"/>
    <property type="match status" value="1"/>
</dbReference>
<dbReference type="GO" id="GO:0019748">
    <property type="term" value="P:secondary metabolic process"/>
    <property type="evidence" value="ECO:0007669"/>
    <property type="project" value="TreeGrafter"/>
</dbReference>
<name>A0A9W8YWG6_9PEZI</name>
<dbReference type="PANTHER" id="PTHR43544">
    <property type="entry name" value="SHORT-CHAIN DEHYDROGENASE/REDUCTASE"/>
    <property type="match status" value="1"/>
</dbReference>
<keyword evidence="3" id="KW-1185">Reference proteome</keyword>
<dbReference type="InterPro" id="IPR051468">
    <property type="entry name" value="Fungal_SecMetab_SDRs"/>
</dbReference>
<evidence type="ECO:0000313" key="3">
    <source>
        <dbReference type="Proteomes" id="UP001140453"/>
    </source>
</evidence>
<reference evidence="2" key="1">
    <citation type="submission" date="2022-10" db="EMBL/GenBank/DDBJ databases">
        <title>Tapping the CABI collections for fungal endophytes: first genome assemblies for Collariella, Neodidymelliopsis, Ascochyta clinopodiicola, Didymella pomorum, Didymosphaeria variabile, Neocosmospora piperis and Neocucurbitaria cava.</title>
        <authorList>
            <person name="Hill R."/>
        </authorList>
    </citation>
    <scope>NUCLEOTIDE SEQUENCE</scope>
    <source>
        <strain evidence="2">IMI 355082</strain>
    </source>
</reference>
<gene>
    <name evidence="2" type="ORF">N0V93_003342</name>
</gene>
<organism evidence="2 3">
    <name type="scientific">Gnomoniopsis smithogilvyi</name>
    <dbReference type="NCBI Taxonomy" id="1191159"/>
    <lineage>
        <taxon>Eukaryota</taxon>
        <taxon>Fungi</taxon>
        <taxon>Dikarya</taxon>
        <taxon>Ascomycota</taxon>
        <taxon>Pezizomycotina</taxon>
        <taxon>Sordariomycetes</taxon>
        <taxon>Sordariomycetidae</taxon>
        <taxon>Diaporthales</taxon>
        <taxon>Gnomoniaceae</taxon>
        <taxon>Gnomoniopsis</taxon>
    </lineage>
</organism>
<evidence type="ECO:0000313" key="2">
    <source>
        <dbReference type="EMBL" id="KAJ4394125.1"/>
    </source>
</evidence>
<dbReference type="AlphaFoldDB" id="A0A9W8YWG6"/>
<comment type="similarity">
    <text evidence="1">Belongs to the short-chain dehydrogenases/reductases (SDR) family.</text>
</comment>
<dbReference type="InterPro" id="IPR002347">
    <property type="entry name" value="SDR_fam"/>
</dbReference>